<dbReference type="InterPro" id="IPR050557">
    <property type="entry name" value="RTX_toxin/Mannuronan_C5-epim"/>
</dbReference>
<keyword evidence="9" id="KW-0812">Transmembrane</keyword>
<gene>
    <name evidence="10" type="ORF">PZA18_23480</name>
</gene>
<name>A0ABT7E3X1_9NEIS</name>
<feature type="region of interest" description="Disordered" evidence="8">
    <location>
        <begin position="423"/>
        <end position="476"/>
    </location>
</feature>
<evidence type="ECO:0000256" key="9">
    <source>
        <dbReference type="SAM" id="Phobius"/>
    </source>
</evidence>
<keyword evidence="6" id="KW-0843">Virulence</keyword>
<comment type="subcellular location">
    <subcellularLocation>
        <location evidence="1">Membrane</location>
    </subcellularLocation>
    <subcellularLocation>
        <location evidence="2">Secreted</location>
    </subcellularLocation>
</comment>
<feature type="transmembrane region" description="Helical" evidence="9">
    <location>
        <begin position="85"/>
        <end position="104"/>
    </location>
</feature>
<evidence type="ECO:0000256" key="2">
    <source>
        <dbReference type="ARBA" id="ARBA00004613"/>
    </source>
</evidence>
<dbReference type="SUPFAM" id="SSF51120">
    <property type="entry name" value="beta-Roll"/>
    <property type="match status" value="1"/>
</dbReference>
<keyword evidence="11" id="KW-1185">Reference proteome</keyword>
<feature type="non-terminal residue" evidence="10">
    <location>
        <position position="628"/>
    </location>
</feature>
<keyword evidence="7 9" id="KW-0472">Membrane</keyword>
<dbReference type="Pfam" id="PF00353">
    <property type="entry name" value="HemolysinCabind"/>
    <property type="match status" value="4"/>
</dbReference>
<organism evidence="10 11">
    <name type="scientific">Parachitinimonas caeni</name>
    <dbReference type="NCBI Taxonomy" id="3031301"/>
    <lineage>
        <taxon>Bacteria</taxon>
        <taxon>Pseudomonadati</taxon>
        <taxon>Pseudomonadota</taxon>
        <taxon>Betaproteobacteria</taxon>
        <taxon>Neisseriales</taxon>
        <taxon>Chitinibacteraceae</taxon>
        <taxon>Parachitinimonas</taxon>
    </lineage>
</organism>
<proteinExistence type="predicted"/>
<keyword evidence="9" id="KW-1133">Transmembrane helix</keyword>
<reference evidence="10" key="1">
    <citation type="submission" date="2023-03" db="EMBL/GenBank/DDBJ databases">
        <title>Chitinimonas shenzhenensis gen. nov., sp. nov., a novel member of family Burkholderiaceae isolated from activated sludge collected in Shen Zhen, China.</title>
        <authorList>
            <person name="Wang X."/>
        </authorList>
    </citation>
    <scope>NUCLEOTIDE SEQUENCE</scope>
    <source>
        <strain evidence="10">DQS-5</strain>
    </source>
</reference>
<dbReference type="PANTHER" id="PTHR38340:SF1">
    <property type="entry name" value="S-LAYER PROTEIN"/>
    <property type="match status" value="1"/>
</dbReference>
<evidence type="ECO:0000313" key="10">
    <source>
        <dbReference type="EMBL" id="MDK2127005.1"/>
    </source>
</evidence>
<dbReference type="RefSeq" id="WP_284103327.1">
    <property type="nucleotide sequence ID" value="NZ_JARRAF010000088.1"/>
</dbReference>
<accession>A0ABT7E3X1</accession>
<keyword evidence="3" id="KW-0964">Secreted</keyword>
<keyword evidence="4" id="KW-0800">Toxin</keyword>
<dbReference type="PRINTS" id="PR00313">
    <property type="entry name" value="CABNDNGRPT"/>
</dbReference>
<dbReference type="InterPro" id="IPR018511">
    <property type="entry name" value="Hemolysin-typ_Ca-bd_CS"/>
</dbReference>
<evidence type="ECO:0000256" key="8">
    <source>
        <dbReference type="SAM" id="MobiDB-lite"/>
    </source>
</evidence>
<evidence type="ECO:0000256" key="7">
    <source>
        <dbReference type="ARBA" id="ARBA00023136"/>
    </source>
</evidence>
<keyword evidence="5" id="KW-0677">Repeat</keyword>
<evidence type="ECO:0000256" key="4">
    <source>
        <dbReference type="ARBA" id="ARBA00022656"/>
    </source>
</evidence>
<dbReference type="PANTHER" id="PTHR38340">
    <property type="entry name" value="S-LAYER PROTEIN"/>
    <property type="match status" value="1"/>
</dbReference>
<dbReference type="Proteomes" id="UP001172778">
    <property type="component" value="Unassembled WGS sequence"/>
</dbReference>
<dbReference type="EMBL" id="JARRAF010000088">
    <property type="protein sequence ID" value="MDK2127005.1"/>
    <property type="molecule type" value="Genomic_DNA"/>
</dbReference>
<dbReference type="InterPro" id="IPR001343">
    <property type="entry name" value="Hemolysn_Ca-bd"/>
</dbReference>
<evidence type="ECO:0000313" key="11">
    <source>
        <dbReference type="Proteomes" id="UP001172778"/>
    </source>
</evidence>
<evidence type="ECO:0000256" key="3">
    <source>
        <dbReference type="ARBA" id="ARBA00022525"/>
    </source>
</evidence>
<sequence length="628" mass="66180">MSDQIDAGLYLMKAAGALFDLIGKFPVIGQVAATASLANYLKHAEEDIQKYGSVTRANTLGMAGELIAIGAAVAGAVAITEVAAVPVAIVCAIGGTIVGAWGFYESRAQEEKVRELLQWSQSLLNNSKSQEMLKWAAGEDADDFKKLTENDIFAAIPVQFLHALSPQLKLSEIFSLIEDISGKYDIRNPEPPVRAYSRILNIFQSIWGDKKQPIPDSLDGYTALIKSTWNLINGKGPFRLEVLRDNINSELFIAGDESTQLTRRFALLQFNPLTVIGADYSKWSKSLELHNPETNDAGLTAEWLKDRSAMLAGVLKNERDFNSMPVSDKYTYTDLQTGKKVLASGVENPLVIFGFDDEHGDKFGGSANGDHLYGMAGNDTIDGFGGDDYLEGGSGEDSLLGGEGIDTLLGMSGNDTLFGMADNDTLDGGADEDSLDGGAGADSLTGGLARDTLRGGSGDDQLYGEEGNDALYGGADKDQLNGGAGNDWLEGGDGFDTYFVEKDQGNDVLLDSDGVGGIVFCGTALTGGQSKNGGSVFTDVNDSQITYTLTSPSNGSSDLIIKHAGTGQTLTVQKFTNGQLSIDLKGGGTPTAPVGGTPGNDYLYNATTIAGGDGNDFIVASKGTGDLN</sequence>
<protein>
    <submittedName>
        <fullName evidence="10">Calcium-binding protein</fullName>
    </submittedName>
</protein>
<dbReference type="InterPro" id="IPR003995">
    <property type="entry name" value="RTX_toxin_determinant-A"/>
</dbReference>
<dbReference type="PRINTS" id="PR01488">
    <property type="entry name" value="RTXTOXINA"/>
</dbReference>
<dbReference type="PROSITE" id="PS00330">
    <property type="entry name" value="HEMOLYSIN_CALCIUM"/>
    <property type="match status" value="4"/>
</dbReference>
<evidence type="ECO:0000256" key="1">
    <source>
        <dbReference type="ARBA" id="ARBA00004370"/>
    </source>
</evidence>
<comment type="caution">
    <text evidence="10">The sequence shown here is derived from an EMBL/GenBank/DDBJ whole genome shotgun (WGS) entry which is preliminary data.</text>
</comment>
<evidence type="ECO:0000256" key="5">
    <source>
        <dbReference type="ARBA" id="ARBA00022737"/>
    </source>
</evidence>
<dbReference type="Gene3D" id="2.150.10.10">
    <property type="entry name" value="Serralysin-like metalloprotease, C-terminal"/>
    <property type="match status" value="3"/>
</dbReference>
<evidence type="ECO:0000256" key="6">
    <source>
        <dbReference type="ARBA" id="ARBA00023026"/>
    </source>
</evidence>
<dbReference type="InterPro" id="IPR011049">
    <property type="entry name" value="Serralysin-like_metalloprot_C"/>
</dbReference>